<evidence type="ECO:0000313" key="2">
    <source>
        <dbReference type="Proteomes" id="UP000199470"/>
    </source>
</evidence>
<sequence>MSGRVHGGGRRDGAAAELALAIGLVWGHLSVGQYQAADALARGCLALWPDEPRLAWMAAYAAIELFEPAAPQARAALRSLAALQARAGADGAAWAAWAALLRRRAGPAGGEGAPC</sequence>
<dbReference type="Proteomes" id="UP000199470">
    <property type="component" value="Unassembled WGS sequence"/>
</dbReference>
<proteinExistence type="predicted"/>
<dbReference type="EMBL" id="FOTW01000010">
    <property type="protein sequence ID" value="SFL98006.1"/>
    <property type="molecule type" value="Genomic_DNA"/>
</dbReference>
<dbReference type="AlphaFoldDB" id="A0A1I4M4G0"/>
<dbReference type="STRING" id="758825.SAMN02982985_02230"/>
<dbReference type="OrthoDB" id="8777936at2"/>
<gene>
    <name evidence="1" type="ORF">SAMN02982985_02230</name>
</gene>
<reference evidence="1 2" key="1">
    <citation type="submission" date="2016-10" db="EMBL/GenBank/DDBJ databases">
        <authorList>
            <person name="de Groot N.N."/>
        </authorList>
    </citation>
    <scope>NUCLEOTIDE SEQUENCE [LARGE SCALE GENOMIC DNA]</scope>
    <source>
        <strain evidence="1 2">ATCC 43154</strain>
    </source>
</reference>
<accession>A0A1I4M4G0</accession>
<dbReference type="RefSeq" id="WP_139236416.1">
    <property type="nucleotide sequence ID" value="NZ_FOTW01000010.1"/>
</dbReference>
<keyword evidence="2" id="KW-1185">Reference proteome</keyword>
<name>A0A1I4M4G0_9BURK</name>
<protein>
    <submittedName>
        <fullName evidence="1">Uncharacterized protein</fullName>
    </submittedName>
</protein>
<organism evidence="1 2">
    <name type="scientific">Rugamonas rubra</name>
    <dbReference type="NCBI Taxonomy" id="758825"/>
    <lineage>
        <taxon>Bacteria</taxon>
        <taxon>Pseudomonadati</taxon>
        <taxon>Pseudomonadota</taxon>
        <taxon>Betaproteobacteria</taxon>
        <taxon>Burkholderiales</taxon>
        <taxon>Oxalobacteraceae</taxon>
        <taxon>Telluria group</taxon>
        <taxon>Rugamonas</taxon>
    </lineage>
</organism>
<evidence type="ECO:0000313" key="1">
    <source>
        <dbReference type="EMBL" id="SFL98006.1"/>
    </source>
</evidence>